<dbReference type="GeneID" id="103590052"/>
<accession>A0ABM0QPU9</accession>
<feature type="region of interest" description="Disordered" evidence="1">
    <location>
        <begin position="119"/>
        <end position="139"/>
    </location>
</feature>
<keyword evidence="3" id="KW-0808">Transferase</keyword>
<dbReference type="InterPro" id="IPR029286">
    <property type="entry name" value="AUNIP"/>
</dbReference>
<keyword evidence="3" id="KW-0418">Kinase</keyword>
<dbReference type="Pfam" id="PF15334">
    <property type="entry name" value="AIB"/>
    <property type="match status" value="1"/>
</dbReference>
<proteinExistence type="predicted"/>
<dbReference type="PANTHER" id="PTHR14526:SF2">
    <property type="entry name" value="AURORA KINASE A AND NINEIN-INTERACTING PROTEIN"/>
    <property type="match status" value="1"/>
</dbReference>
<evidence type="ECO:0000313" key="3">
    <source>
        <dbReference type="RefSeq" id="XP_008570390.1"/>
    </source>
</evidence>
<protein>
    <submittedName>
        <fullName evidence="3">Aurora kinase A and ninein-interacting protein</fullName>
    </submittedName>
</protein>
<evidence type="ECO:0000256" key="1">
    <source>
        <dbReference type="SAM" id="MobiDB-lite"/>
    </source>
</evidence>
<dbReference type="RefSeq" id="XP_008570390.1">
    <property type="nucleotide sequence ID" value="XM_008572168.1"/>
</dbReference>
<sequence>MRRRGQDEEACGVWLDAAALKKQKVQTHLIKPGTKMLTHFPGEGKANISLTQRSTTPAGARQTSITSFFTLQPGKTNDGDQSVSSHIESKINKESKKDATQLDHLIKGLEDSCMAPPVATSTPADIQEDGLSPQSLQTSDHNKIGTPVLTVLSLLQPYTLVCAGESKASLAFSFTQNLENSCLLDQKEGERDSPRKREWLHGSKNHQGMERHIKPPGGKCSQPLKRTKLESKVSDKENRQAPVLQTYRESWSGENIESVKQSPCPFSVFSWDSEKNDKDSWSQLFTEDSQGQRVIAHNTRAPFQDVTNDWNLGLGQFPNSPQAQCQDRSTQLNLQPDLLFTQDSEGNQVIRHQF</sequence>
<reference evidence="3" key="1">
    <citation type="submission" date="2025-08" db="UniProtKB">
        <authorList>
            <consortium name="RefSeq"/>
        </authorList>
    </citation>
    <scope>IDENTIFICATION</scope>
</reference>
<feature type="compositionally biased region" description="Polar residues" evidence="1">
    <location>
        <begin position="72"/>
        <end position="86"/>
    </location>
</feature>
<keyword evidence="2" id="KW-1185">Reference proteome</keyword>
<feature type="region of interest" description="Disordered" evidence="1">
    <location>
        <begin position="72"/>
        <end position="98"/>
    </location>
</feature>
<organism evidence="2 3">
    <name type="scientific">Galeopterus variegatus</name>
    <name type="common">Malayan flying lemur</name>
    <name type="synonym">Cynocephalus variegatus</name>
    <dbReference type="NCBI Taxonomy" id="482537"/>
    <lineage>
        <taxon>Eukaryota</taxon>
        <taxon>Metazoa</taxon>
        <taxon>Chordata</taxon>
        <taxon>Craniata</taxon>
        <taxon>Vertebrata</taxon>
        <taxon>Euteleostomi</taxon>
        <taxon>Mammalia</taxon>
        <taxon>Eutheria</taxon>
        <taxon>Euarchontoglires</taxon>
        <taxon>Dermoptera</taxon>
        <taxon>Cynocephalidae</taxon>
        <taxon>Galeopterus</taxon>
    </lineage>
</organism>
<gene>
    <name evidence="3" type="primary">AUNIP</name>
</gene>
<feature type="compositionally biased region" description="Basic and acidic residues" evidence="1">
    <location>
        <begin position="87"/>
        <end position="98"/>
    </location>
</feature>
<dbReference type="Proteomes" id="UP000694923">
    <property type="component" value="Unplaced"/>
</dbReference>
<dbReference type="GO" id="GO:0016301">
    <property type="term" value="F:kinase activity"/>
    <property type="evidence" value="ECO:0007669"/>
    <property type="project" value="UniProtKB-KW"/>
</dbReference>
<name>A0ABM0QPU9_GALVR</name>
<evidence type="ECO:0000313" key="2">
    <source>
        <dbReference type="Proteomes" id="UP000694923"/>
    </source>
</evidence>
<dbReference type="PANTHER" id="PTHR14526">
    <property type="entry name" value="AURORA KINASE A AND NINEIN-INTERACTING PROTEIN"/>
    <property type="match status" value="1"/>
</dbReference>